<dbReference type="SUPFAM" id="SSF53686">
    <property type="entry name" value="Tryptophan synthase beta subunit-like PLP-dependent enzymes"/>
    <property type="match status" value="1"/>
</dbReference>
<dbReference type="InterPro" id="IPR000277">
    <property type="entry name" value="Cys/Met-Metab_PyrdxlP-dep_enz"/>
</dbReference>
<evidence type="ECO:0000256" key="1">
    <source>
        <dbReference type="ARBA" id="ARBA00001933"/>
    </source>
</evidence>
<evidence type="ECO:0000256" key="4">
    <source>
        <dbReference type="ARBA" id="ARBA00022898"/>
    </source>
</evidence>
<dbReference type="PROSITE" id="PS00901">
    <property type="entry name" value="CYS_SYNTHASE"/>
    <property type="match status" value="1"/>
</dbReference>
<dbReference type="GO" id="GO:0019346">
    <property type="term" value="P:transsulfuration"/>
    <property type="evidence" value="ECO:0007669"/>
    <property type="project" value="InterPro"/>
</dbReference>
<evidence type="ECO:0000256" key="8">
    <source>
        <dbReference type="ARBA" id="ARBA00052699"/>
    </source>
</evidence>
<comment type="catalytic activity">
    <reaction evidence="8">
        <text>L-methionine + H2O = methanethiol + 2-oxobutanoate + NH4(+)</text>
        <dbReference type="Rhea" id="RHEA:23800"/>
        <dbReference type="ChEBI" id="CHEBI:15377"/>
        <dbReference type="ChEBI" id="CHEBI:16007"/>
        <dbReference type="ChEBI" id="CHEBI:16763"/>
        <dbReference type="ChEBI" id="CHEBI:28938"/>
        <dbReference type="ChEBI" id="CHEBI:57844"/>
        <dbReference type="EC" id="4.4.1.11"/>
    </reaction>
    <physiologicalReaction direction="left-to-right" evidence="8">
        <dbReference type="Rhea" id="RHEA:23801"/>
    </physiologicalReaction>
</comment>
<dbReference type="CDD" id="cd02440">
    <property type="entry name" value="AdoMet_MTases"/>
    <property type="match status" value="1"/>
</dbReference>
<dbReference type="Gene3D" id="3.40.50.1100">
    <property type="match status" value="1"/>
</dbReference>
<proteinExistence type="inferred from homology"/>
<dbReference type="SUPFAM" id="SSF53335">
    <property type="entry name" value="S-adenosyl-L-methionine-dependent methyltransferases"/>
    <property type="match status" value="1"/>
</dbReference>
<dbReference type="Pfam" id="PF01053">
    <property type="entry name" value="Cys_Met_Meta_PP"/>
    <property type="match status" value="1"/>
</dbReference>
<dbReference type="InterPro" id="IPR029063">
    <property type="entry name" value="SAM-dependent_MTases_sf"/>
</dbReference>
<dbReference type="InterPro" id="IPR015424">
    <property type="entry name" value="PyrdxlP-dep_Trfase"/>
</dbReference>
<comment type="catalytic activity">
    <reaction evidence="7">
        <text>L-homocysteine + H2O = 2-oxobutanoate + hydrogen sulfide + NH4(+) + H(+)</text>
        <dbReference type="Rhea" id="RHEA:14501"/>
        <dbReference type="ChEBI" id="CHEBI:15377"/>
        <dbReference type="ChEBI" id="CHEBI:15378"/>
        <dbReference type="ChEBI" id="CHEBI:16763"/>
        <dbReference type="ChEBI" id="CHEBI:28938"/>
        <dbReference type="ChEBI" id="CHEBI:29919"/>
        <dbReference type="ChEBI" id="CHEBI:58199"/>
        <dbReference type="EC" id="4.4.1.2"/>
    </reaction>
    <physiologicalReaction direction="left-to-right" evidence="7">
        <dbReference type="Rhea" id="RHEA:14502"/>
    </physiologicalReaction>
</comment>
<evidence type="ECO:0000256" key="5">
    <source>
        <dbReference type="ARBA" id="ARBA00047175"/>
    </source>
</evidence>
<dbReference type="Gene3D" id="3.40.640.10">
    <property type="entry name" value="Type I PLP-dependent aspartate aminotransferase-like (Major domain)"/>
    <property type="match status" value="1"/>
</dbReference>
<comment type="similarity">
    <text evidence="3">Belongs to the trans-sulfuration enzymes family.</text>
</comment>
<dbReference type="GO" id="GO:0008757">
    <property type="term" value="F:S-adenosylmethionine-dependent methyltransferase activity"/>
    <property type="evidence" value="ECO:0007669"/>
    <property type="project" value="InterPro"/>
</dbReference>
<dbReference type="PANTHER" id="PTHR11808">
    <property type="entry name" value="TRANS-SULFURATION ENZYME FAMILY MEMBER"/>
    <property type="match status" value="1"/>
</dbReference>
<dbReference type="GO" id="GO:0003962">
    <property type="term" value="F:cystathionine gamma-synthase activity"/>
    <property type="evidence" value="ECO:0007669"/>
    <property type="project" value="TreeGrafter"/>
</dbReference>
<dbReference type="Pfam" id="PF08241">
    <property type="entry name" value="Methyltransf_11"/>
    <property type="match status" value="1"/>
</dbReference>
<dbReference type="EC" id="4.4.1.2" evidence="5"/>
<dbReference type="Proteomes" id="UP000321089">
    <property type="component" value="Unassembled WGS sequence"/>
</dbReference>
<dbReference type="InterPro" id="IPR013216">
    <property type="entry name" value="Methyltransf_11"/>
</dbReference>
<dbReference type="PROSITE" id="PS00868">
    <property type="entry name" value="CYS_MET_METAB_PP"/>
    <property type="match status" value="1"/>
</dbReference>
<comment type="caution">
    <text evidence="10">The sequence shown here is derived from an EMBL/GenBank/DDBJ whole genome shotgun (WGS) entry which is preliminary data.</text>
</comment>
<name>A0A512TMS7_CLOBU</name>
<dbReference type="AlphaFoldDB" id="A0A512TMS7"/>
<dbReference type="InterPro" id="IPR036052">
    <property type="entry name" value="TrpB-like_PALP_sf"/>
</dbReference>
<dbReference type="InterPro" id="IPR015422">
    <property type="entry name" value="PyrdxlP-dep_Trfase_small"/>
</dbReference>
<dbReference type="GO" id="GO:0006535">
    <property type="term" value="P:cysteine biosynthetic process from serine"/>
    <property type="evidence" value="ECO:0007669"/>
    <property type="project" value="InterPro"/>
</dbReference>
<dbReference type="InterPro" id="IPR015421">
    <property type="entry name" value="PyrdxlP-dep_Trfase_major"/>
</dbReference>
<dbReference type="CDD" id="cd00614">
    <property type="entry name" value="CGS_like"/>
    <property type="match status" value="1"/>
</dbReference>
<dbReference type="GO" id="GO:0018826">
    <property type="term" value="F:methionine gamma-lyase activity"/>
    <property type="evidence" value="ECO:0007669"/>
    <property type="project" value="UniProtKB-EC"/>
</dbReference>
<evidence type="ECO:0000256" key="2">
    <source>
        <dbReference type="ARBA" id="ARBA00007103"/>
    </source>
</evidence>
<dbReference type="Gene3D" id="3.90.1150.10">
    <property type="entry name" value="Aspartate Aminotransferase, domain 1"/>
    <property type="match status" value="1"/>
</dbReference>
<dbReference type="GO" id="GO:0004123">
    <property type="term" value="F:cystathionine gamma-lyase activity"/>
    <property type="evidence" value="ECO:0007669"/>
    <property type="project" value="TreeGrafter"/>
</dbReference>
<dbReference type="SUPFAM" id="SSF53383">
    <property type="entry name" value="PLP-dependent transferases"/>
    <property type="match status" value="1"/>
</dbReference>
<gene>
    <name evidence="10" type="ORF">CBU02nite_18140</name>
</gene>
<evidence type="ECO:0000256" key="6">
    <source>
        <dbReference type="ARBA" id="ARBA00047199"/>
    </source>
</evidence>
<comment type="similarity">
    <text evidence="2">Belongs to the cysteine synthase/cystathionine beta-synthase family.</text>
</comment>
<dbReference type="GO" id="GO:0019343">
    <property type="term" value="P:cysteine biosynthetic process via cystathionine"/>
    <property type="evidence" value="ECO:0007669"/>
    <property type="project" value="TreeGrafter"/>
</dbReference>
<evidence type="ECO:0000313" key="11">
    <source>
        <dbReference type="Proteomes" id="UP000321089"/>
    </source>
</evidence>
<accession>A0A512TMS7</accession>
<dbReference type="PANTHER" id="PTHR11808:SF15">
    <property type="entry name" value="CYSTATHIONINE GAMMA-LYASE"/>
    <property type="match status" value="1"/>
</dbReference>
<evidence type="ECO:0000259" key="9">
    <source>
        <dbReference type="Pfam" id="PF08241"/>
    </source>
</evidence>
<dbReference type="FunFam" id="3.40.640.10:FF:000046">
    <property type="entry name" value="Cystathionine gamma-lyase"/>
    <property type="match status" value="1"/>
</dbReference>
<dbReference type="FunFam" id="3.40.50.1100:FF:000003">
    <property type="entry name" value="Cystathionine beta-synthase"/>
    <property type="match status" value="1"/>
</dbReference>
<evidence type="ECO:0000256" key="3">
    <source>
        <dbReference type="ARBA" id="ARBA00009077"/>
    </source>
</evidence>
<reference evidence="10 11" key="1">
    <citation type="submission" date="2019-07" db="EMBL/GenBank/DDBJ databases">
        <title>Whole genome shotgun sequence of Clostridium butyricum NBRC 3858.</title>
        <authorList>
            <person name="Hosoyama A."/>
            <person name="Uohara A."/>
            <person name="Ohji S."/>
            <person name="Ichikawa N."/>
        </authorList>
    </citation>
    <scope>NUCLEOTIDE SEQUENCE [LARGE SCALE GENOMIC DNA]</scope>
    <source>
        <strain evidence="10 11">NBRC 3858</strain>
    </source>
</reference>
<evidence type="ECO:0000313" key="10">
    <source>
        <dbReference type="EMBL" id="GEQ21308.1"/>
    </source>
</evidence>
<sequence>MAAITAVLSLFKSGDKIIIPDNLYGGTFRVIDKVFKNFNINYELVDISHLSSIKKIFDKYRNSHNIKAVFVETPTNPLMDITDIENVSSFAKEYDTFTIVDNTFMSPYLQKPLNLGADIVIHSATKYLGGHSNVVAGLVAVKENKEILDKLYFIQNSTGGVLGPFDSYMLLQGVKTLGIRMDRNNENTSKIADYLLASKFVEKIYYPGLKTSKGYEIQKKQASGFGGMISFVTKDIIDYKKFLKSLKLITLAESLGGVESLICHPSTMTHAAIPYEIRQKTGIVDNLLRLSVGIENAKLEYLNPGGSIKDRIGIEIIETAEKDGLLKPGYTIIEATAGNTGIGLALAAFEKGYKLIIVIPEKFSIEKQILMKALGAELIITPSDKGIEGAVEKAEKLLNEIPNSFMARQFDNPANIEANKKTGKEIYDALDGKVDVLVAGAVKQAYKAKEPINIVVVLPDRSDRYFSQHLYDFNMKLSDFRFNALFNDWADEYDETVESKEGEYNEVFDNYNEILNETAKHISKYKYAKVLDIGAGTGNLTNIASKIGYNIVGVEPNIKMRKIASEKYPDIKFIPGTFLSLPIENNSIDAIISSYAFHHLTDDEKEEAVILFKNKLKKDGVIVIADTMYESEEFKKSILKDAETSHCLSLLHDLETEFYSTKEITL</sequence>
<dbReference type="GO" id="GO:0047982">
    <property type="term" value="F:homocysteine desulfhydrase activity"/>
    <property type="evidence" value="ECO:0007669"/>
    <property type="project" value="UniProtKB-EC"/>
</dbReference>
<organism evidence="10 11">
    <name type="scientific">Clostridium butyricum</name>
    <dbReference type="NCBI Taxonomy" id="1492"/>
    <lineage>
        <taxon>Bacteria</taxon>
        <taxon>Bacillati</taxon>
        <taxon>Bacillota</taxon>
        <taxon>Clostridia</taxon>
        <taxon>Eubacteriales</taxon>
        <taxon>Clostridiaceae</taxon>
        <taxon>Clostridium</taxon>
    </lineage>
</organism>
<evidence type="ECO:0000256" key="7">
    <source>
        <dbReference type="ARBA" id="ARBA00048780"/>
    </source>
</evidence>
<dbReference type="GO" id="GO:0005737">
    <property type="term" value="C:cytoplasm"/>
    <property type="evidence" value="ECO:0007669"/>
    <property type="project" value="TreeGrafter"/>
</dbReference>
<dbReference type="InterPro" id="IPR001216">
    <property type="entry name" value="P-phosphate_BS"/>
</dbReference>
<protein>
    <recommendedName>
        <fullName evidence="5">homocysteine desulfhydrase</fullName>
        <ecNumber evidence="5">4.4.1.2</ecNumber>
    </recommendedName>
    <alternativeName>
        <fullName evidence="6">Homocysteine desulfhydrase</fullName>
    </alternativeName>
</protein>
<dbReference type="CDD" id="cd01561">
    <property type="entry name" value="CBS_like"/>
    <property type="match status" value="1"/>
</dbReference>
<dbReference type="EMBL" id="BKBC01000021">
    <property type="protein sequence ID" value="GEQ21308.1"/>
    <property type="molecule type" value="Genomic_DNA"/>
</dbReference>
<feature type="domain" description="Methyltransferase type 11" evidence="9">
    <location>
        <begin position="531"/>
        <end position="624"/>
    </location>
</feature>
<comment type="cofactor">
    <cofactor evidence="1">
        <name>pyridoxal 5'-phosphate</name>
        <dbReference type="ChEBI" id="CHEBI:597326"/>
    </cofactor>
</comment>
<dbReference type="InterPro" id="IPR054542">
    <property type="entry name" value="Cys_met_metab_PP"/>
</dbReference>
<dbReference type="GO" id="GO:0030170">
    <property type="term" value="F:pyridoxal phosphate binding"/>
    <property type="evidence" value="ECO:0007669"/>
    <property type="project" value="InterPro"/>
</dbReference>
<dbReference type="Gene3D" id="3.40.50.150">
    <property type="entry name" value="Vaccinia Virus protein VP39"/>
    <property type="match status" value="1"/>
</dbReference>
<keyword evidence="4" id="KW-0663">Pyridoxal phosphate</keyword>